<comment type="caution">
    <text evidence="2">The sequence shown here is derived from an EMBL/GenBank/DDBJ whole genome shotgun (WGS) entry which is preliminary data.</text>
</comment>
<sequence>MGILLIGSVHTLYRNVPGVIDEIERFSPGYIAIELIDRNQESTSHEIENIRRMYYPKIFGIDRPIDITVKRYLGGTDPGVFLREEIMRYACLPLNIASSLSYDHLHGLYNRLFPGRFYTFGWSEDDTRRYIYERDEYMAGKFIDLMRSLKDSGITHERYVILTGRRHIPGILCILEAYRYTNDVGSYYAGGKVLDVFSLKELEDPLPLAYDKSRDNYIKNRFIKSILSSLFLPAYSLLFFIIALAILLAVIAGIYSAISALI</sequence>
<evidence type="ECO:0000256" key="1">
    <source>
        <dbReference type="SAM" id="Phobius"/>
    </source>
</evidence>
<proteinExistence type="predicted"/>
<keyword evidence="1" id="KW-1133">Transmembrane helix</keyword>
<organism evidence="2 3">
    <name type="scientific">Methanooceanicella nereidis</name>
    <dbReference type="NCBI Taxonomy" id="2052831"/>
    <lineage>
        <taxon>Archaea</taxon>
        <taxon>Methanobacteriati</taxon>
        <taxon>Methanobacteriota</taxon>
        <taxon>Stenosarchaea group</taxon>
        <taxon>Methanomicrobia</taxon>
        <taxon>Methanocellales</taxon>
        <taxon>Methanocellaceae</taxon>
        <taxon>Methanooceanicella</taxon>
    </lineage>
</organism>
<evidence type="ECO:0000313" key="3">
    <source>
        <dbReference type="Proteomes" id="UP001320159"/>
    </source>
</evidence>
<keyword evidence="3" id="KW-1185">Reference proteome</keyword>
<keyword evidence="1" id="KW-0472">Membrane</keyword>
<feature type="transmembrane region" description="Helical" evidence="1">
    <location>
        <begin position="230"/>
        <end position="258"/>
    </location>
</feature>
<gene>
    <name evidence="2" type="ORF">CUJ83_08950</name>
</gene>
<accession>A0AAP2W7E6</accession>
<reference evidence="2 3" key="1">
    <citation type="submission" date="2017-11" db="EMBL/GenBank/DDBJ databases">
        <title>Isolation and Characterization of Family Methanocellaceae Species from Potential Methane Hydrate Area Offshore Southwestern Taiwan.</title>
        <authorList>
            <person name="Zhang W.-L."/>
            <person name="Chen W.-C."/>
            <person name="Lai M.-C."/>
            <person name="Chen S.-C."/>
        </authorList>
    </citation>
    <scope>NUCLEOTIDE SEQUENCE [LARGE SCALE GENOMIC DNA]</scope>
    <source>
        <strain evidence="2 3">CWC-04</strain>
    </source>
</reference>
<protein>
    <submittedName>
        <fullName evidence="2">Uncharacterized protein</fullName>
    </submittedName>
</protein>
<keyword evidence="1" id="KW-0812">Transmembrane</keyword>
<evidence type="ECO:0000313" key="2">
    <source>
        <dbReference type="EMBL" id="MCD1295124.1"/>
    </source>
</evidence>
<dbReference type="EMBL" id="PGCK01000007">
    <property type="protein sequence ID" value="MCD1295124.1"/>
    <property type="molecule type" value="Genomic_DNA"/>
</dbReference>
<dbReference type="Proteomes" id="UP001320159">
    <property type="component" value="Unassembled WGS sequence"/>
</dbReference>
<dbReference type="AlphaFoldDB" id="A0AAP2W7E6"/>
<name>A0AAP2W7E6_9EURY</name>